<sequence>MRWDSISYLIPPEIKRDGGNASSVGMAIGRGWYSPDPIERKPNNPQAHTRAQAQLTQSNPPPPEFTKIATPITEIE</sequence>
<protein>
    <submittedName>
        <fullName evidence="1">Uncharacterized protein</fullName>
    </submittedName>
</protein>
<dbReference type="Proteomes" id="UP001056120">
    <property type="component" value="Linkage Group LG06"/>
</dbReference>
<dbReference type="EMBL" id="CM042023">
    <property type="protein sequence ID" value="KAI3813430.1"/>
    <property type="molecule type" value="Genomic_DNA"/>
</dbReference>
<accession>A0ACB9J0Z1</accession>
<gene>
    <name evidence="1" type="ORF">L1987_18153</name>
</gene>
<keyword evidence="2" id="KW-1185">Reference proteome</keyword>
<name>A0ACB9J0Z1_9ASTR</name>
<evidence type="ECO:0000313" key="2">
    <source>
        <dbReference type="Proteomes" id="UP001056120"/>
    </source>
</evidence>
<evidence type="ECO:0000313" key="1">
    <source>
        <dbReference type="EMBL" id="KAI3813430.1"/>
    </source>
</evidence>
<reference evidence="2" key="1">
    <citation type="journal article" date="2022" name="Mol. Ecol. Resour.">
        <title>The genomes of chicory, endive, great burdock and yacon provide insights into Asteraceae palaeo-polyploidization history and plant inulin production.</title>
        <authorList>
            <person name="Fan W."/>
            <person name="Wang S."/>
            <person name="Wang H."/>
            <person name="Wang A."/>
            <person name="Jiang F."/>
            <person name="Liu H."/>
            <person name="Zhao H."/>
            <person name="Xu D."/>
            <person name="Zhang Y."/>
        </authorList>
    </citation>
    <scope>NUCLEOTIDE SEQUENCE [LARGE SCALE GENOMIC DNA]</scope>
    <source>
        <strain evidence="2">cv. Yunnan</strain>
    </source>
</reference>
<proteinExistence type="predicted"/>
<reference evidence="1 2" key="2">
    <citation type="journal article" date="2022" name="Mol. Ecol. Resour.">
        <title>The genomes of chicory, endive, great burdock and yacon provide insights into Asteraceae paleo-polyploidization history and plant inulin production.</title>
        <authorList>
            <person name="Fan W."/>
            <person name="Wang S."/>
            <person name="Wang H."/>
            <person name="Wang A."/>
            <person name="Jiang F."/>
            <person name="Liu H."/>
            <person name="Zhao H."/>
            <person name="Xu D."/>
            <person name="Zhang Y."/>
        </authorList>
    </citation>
    <scope>NUCLEOTIDE SEQUENCE [LARGE SCALE GENOMIC DNA]</scope>
    <source>
        <strain evidence="2">cv. Yunnan</strain>
        <tissue evidence="1">Leaves</tissue>
    </source>
</reference>
<organism evidence="1 2">
    <name type="scientific">Smallanthus sonchifolius</name>
    <dbReference type="NCBI Taxonomy" id="185202"/>
    <lineage>
        <taxon>Eukaryota</taxon>
        <taxon>Viridiplantae</taxon>
        <taxon>Streptophyta</taxon>
        <taxon>Embryophyta</taxon>
        <taxon>Tracheophyta</taxon>
        <taxon>Spermatophyta</taxon>
        <taxon>Magnoliopsida</taxon>
        <taxon>eudicotyledons</taxon>
        <taxon>Gunneridae</taxon>
        <taxon>Pentapetalae</taxon>
        <taxon>asterids</taxon>
        <taxon>campanulids</taxon>
        <taxon>Asterales</taxon>
        <taxon>Asteraceae</taxon>
        <taxon>Asteroideae</taxon>
        <taxon>Heliantheae alliance</taxon>
        <taxon>Millerieae</taxon>
        <taxon>Smallanthus</taxon>
    </lineage>
</organism>
<comment type="caution">
    <text evidence="1">The sequence shown here is derived from an EMBL/GenBank/DDBJ whole genome shotgun (WGS) entry which is preliminary data.</text>
</comment>